<dbReference type="GO" id="GO:0015385">
    <property type="term" value="F:sodium:proton antiporter activity"/>
    <property type="evidence" value="ECO:0007669"/>
    <property type="project" value="TreeGrafter"/>
</dbReference>
<feature type="transmembrane region" description="Helical" evidence="5">
    <location>
        <begin position="7"/>
        <end position="29"/>
    </location>
</feature>
<proteinExistence type="predicted"/>
<dbReference type="EMBL" id="FCNV02000003">
    <property type="protein sequence ID" value="SAL28952.1"/>
    <property type="molecule type" value="Genomic_DNA"/>
</dbReference>
<comment type="subcellular location">
    <subcellularLocation>
        <location evidence="1">Membrane</location>
        <topology evidence="1">Multi-pass membrane protein</topology>
    </subcellularLocation>
</comment>
<feature type="transmembrane region" description="Helical" evidence="5">
    <location>
        <begin position="214"/>
        <end position="235"/>
    </location>
</feature>
<dbReference type="InterPro" id="IPR052946">
    <property type="entry name" value="Alkaline_pH_Ca-Antiporter"/>
</dbReference>
<keyword evidence="4 5" id="KW-0472">Membrane</keyword>
<dbReference type="InterPro" id="IPR004837">
    <property type="entry name" value="NaCa_Exmemb"/>
</dbReference>
<sequence>MKSKLDWTVLSPIAAIVVLAAAAFIHGAWLTGLSAVALALAVFAAVHHAEVVAHRVGEPFGTLVLAVAVTVIEVALIVSVMLSGGPEKAGLPRDTVFAAIMICSSGIVGLCLLVGGLRHHVQDFQLQGASAALAILCALAVMTLVLPNFTSTVEGPALSTSQLVFVGIISLVLYVTFVFVQTIRHRDYFLPTAAKQTAAEADAPHAPPPTNGEAWFALALLMVSLVAVVGLAKLLSPAVEAGVAAAGAPEAVVGVVIAALVLLPEGLAALRAARLDRLQTSLNLALGSALASIGLTIPTVAVVSIAMGQPISLGLAPKEITMLALTLLVSVITLGTGRSTVLQGVVHLVIFAAFLFLSVVP</sequence>
<feature type="transmembrane region" description="Helical" evidence="5">
    <location>
        <begin position="96"/>
        <end position="117"/>
    </location>
</feature>
<dbReference type="GO" id="GO:0015386">
    <property type="term" value="F:potassium:proton antiporter activity"/>
    <property type="evidence" value="ECO:0007669"/>
    <property type="project" value="TreeGrafter"/>
</dbReference>
<dbReference type="RefSeq" id="WP_040050977.1">
    <property type="nucleotide sequence ID" value="NZ_FCNV02000003.1"/>
</dbReference>
<dbReference type="GO" id="GO:0005886">
    <property type="term" value="C:plasma membrane"/>
    <property type="evidence" value="ECO:0007669"/>
    <property type="project" value="TreeGrafter"/>
</dbReference>
<evidence type="ECO:0000313" key="8">
    <source>
        <dbReference type="Proteomes" id="UP000198263"/>
    </source>
</evidence>
<feature type="transmembrane region" description="Helical" evidence="5">
    <location>
        <begin position="129"/>
        <end position="149"/>
    </location>
</feature>
<dbReference type="Pfam" id="PF01699">
    <property type="entry name" value="Na_Ca_ex"/>
    <property type="match status" value="2"/>
</dbReference>
<feature type="transmembrane region" description="Helical" evidence="5">
    <location>
        <begin position="320"/>
        <end position="337"/>
    </location>
</feature>
<feature type="transmembrane region" description="Helical" evidence="5">
    <location>
        <begin position="35"/>
        <end position="53"/>
    </location>
</feature>
<evidence type="ECO:0000256" key="5">
    <source>
        <dbReference type="SAM" id="Phobius"/>
    </source>
</evidence>
<dbReference type="AlphaFoldDB" id="A0A658QWH3"/>
<name>A0A658QWH3_9BURK</name>
<keyword evidence="2 5" id="KW-0812">Transmembrane</keyword>
<feature type="domain" description="Sodium/calcium exchanger membrane region" evidence="6">
    <location>
        <begin position="217"/>
        <end position="359"/>
    </location>
</feature>
<evidence type="ECO:0000256" key="4">
    <source>
        <dbReference type="ARBA" id="ARBA00023136"/>
    </source>
</evidence>
<accession>A0A658QWH3</accession>
<feature type="transmembrane region" description="Helical" evidence="5">
    <location>
        <begin position="284"/>
        <end position="308"/>
    </location>
</feature>
<reference evidence="7 8" key="1">
    <citation type="submission" date="2016-01" db="EMBL/GenBank/DDBJ databases">
        <authorList>
            <person name="Peeters C."/>
        </authorList>
    </citation>
    <scope>NUCLEOTIDE SEQUENCE [LARGE SCALE GENOMIC DNA]</scope>
    <source>
        <strain evidence="7">LMG 29315</strain>
    </source>
</reference>
<evidence type="ECO:0000313" key="7">
    <source>
        <dbReference type="EMBL" id="SAL28952.1"/>
    </source>
</evidence>
<feature type="transmembrane region" description="Helical" evidence="5">
    <location>
        <begin position="241"/>
        <end position="263"/>
    </location>
</feature>
<feature type="transmembrane region" description="Helical" evidence="5">
    <location>
        <begin position="344"/>
        <end position="360"/>
    </location>
</feature>
<keyword evidence="8" id="KW-1185">Reference proteome</keyword>
<feature type="domain" description="Sodium/calcium exchanger membrane region" evidence="6">
    <location>
        <begin position="27"/>
        <end position="182"/>
    </location>
</feature>
<evidence type="ECO:0000256" key="2">
    <source>
        <dbReference type="ARBA" id="ARBA00022692"/>
    </source>
</evidence>
<keyword evidence="3 5" id="KW-1133">Transmembrane helix</keyword>
<evidence type="ECO:0000256" key="1">
    <source>
        <dbReference type="ARBA" id="ARBA00004141"/>
    </source>
</evidence>
<comment type="caution">
    <text evidence="7">The sequence shown here is derived from an EMBL/GenBank/DDBJ whole genome shotgun (WGS) entry which is preliminary data.</text>
</comment>
<evidence type="ECO:0000259" key="6">
    <source>
        <dbReference type="Pfam" id="PF01699"/>
    </source>
</evidence>
<dbReference type="PANTHER" id="PTHR37958:SF1">
    <property type="entry name" value="SODIUM-POTASSIUM_PROTON ANTIPORTER CHAA"/>
    <property type="match status" value="1"/>
</dbReference>
<dbReference type="Proteomes" id="UP000198263">
    <property type="component" value="Unassembled WGS sequence"/>
</dbReference>
<dbReference type="OrthoDB" id="9787814at2"/>
<dbReference type="PANTHER" id="PTHR37958">
    <property type="entry name" value="SODIUM-POTASSIUM/PROTON ANTIPORTER CHAA"/>
    <property type="match status" value="1"/>
</dbReference>
<evidence type="ECO:0000256" key="3">
    <source>
        <dbReference type="ARBA" id="ARBA00022989"/>
    </source>
</evidence>
<gene>
    <name evidence="7" type="ORF">AWB72_02380</name>
</gene>
<protein>
    <submittedName>
        <fullName evidence="7">Calcium/proton exchanger</fullName>
    </submittedName>
</protein>
<feature type="transmembrane region" description="Helical" evidence="5">
    <location>
        <begin position="60"/>
        <end position="84"/>
    </location>
</feature>
<organism evidence="7 8">
    <name type="scientific">Caballeronia concitans</name>
    <dbReference type="NCBI Taxonomy" id="1777133"/>
    <lineage>
        <taxon>Bacteria</taxon>
        <taxon>Pseudomonadati</taxon>
        <taxon>Pseudomonadota</taxon>
        <taxon>Betaproteobacteria</taxon>
        <taxon>Burkholderiales</taxon>
        <taxon>Burkholderiaceae</taxon>
        <taxon>Caballeronia</taxon>
    </lineage>
</organism>
<feature type="transmembrane region" description="Helical" evidence="5">
    <location>
        <begin position="161"/>
        <end position="180"/>
    </location>
</feature>